<feature type="compositionally biased region" description="Basic and acidic residues" evidence="1">
    <location>
        <begin position="350"/>
        <end position="361"/>
    </location>
</feature>
<name>A0AAD6TAX5_9AGAR</name>
<feature type="compositionally biased region" description="Low complexity" evidence="1">
    <location>
        <begin position="241"/>
        <end position="259"/>
    </location>
</feature>
<evidence type="ECO:0000313" key="2">
    <source>
        <dbReference type="EMBL" id="KAJ7042041.1"/>
    </source>
</evidence>
<feature type="compositionally biased region" description="Polar residues" evidence="1">
    <location>
        <begin position="222"/>
        <end position="235"/>
    </location>
</feature>
<evidence type="ECO:0000313" key="3">
    <source>
        <dbReference type="Proteomes" id="UP001218188"/>
    </source>
</evidence>
<proteinExistence type="predicted"/>
<feature type="region of interest" description="Disordered" evidence="1">
    <location>
        <begin position="60"/>
        <end position="177"/>
    </location>
</feature>
<feature type="compositionally biased region" description="Basic and acidic residues" evidence="1">
    <location>
        <begin position="307"/>
        <end position="316"/>
    </location>
</feature>
<keyword evidence="3" id="KW-1185">Reference proteome</keyword>
<accession>A0AAD6TAX5</accession>
<organism evidence="2 3">
    <name type="scientific">Mycena alexandri</name>
    <dbReference type="NCBI Taxonomy" id="1745969"/>
    <lineage>
        <taxon>Eukaryota</taxon>
        <taxon>Fungi</taxon>
        <taxon>Dikarya</taxon>
        <taxon>Basidiomycota</taxon>
        <taxon>Agaricomycotina</taxon>
        <taxon>Agaricomycetes</taxon>
        <taxon>Agaricomycetidae</taxon>
        <taxon>Agaricales</taxon>
        <taxon>Marasmiineae</taxon>
        <taxon>Mycenaceae</taxon>
        <taxon>Mycena</taxon>
    </lineage>
</organism>
<dbReference type="Proteomes" id="UP001218188">
    <property type="component" value="Unassembled WGS sequence"/>
</dbReference>
<feature type="compositionally biased region" description="Pro residues" evidence="1">
    <location>
        <begin position="260"/>
        <end position="274"/>
    </location>
</feature>
<protein>
    <submittedName>
        <fullName evidence="2">Uncharacterized protein</fullName>
    </submittedName>
</protein>
<feature type="compositionally biased region" description="Basic and acidic residues" evidence="1">
    <location>
        <begin position="199"/>
        <end position="215"/>
    </location>
</feature>
<reference evidence="2" key="1">
    <citation type="submission" date="2023-03" db="EMBL/GenBank/DDBJ databases">
        <title>Massive genome expansion in bonnet fungi (Mycena s.s.) driven by repeated elements and novel gene families across ecological guilds.</title>
        <authorList>
            <consortium name="Lawrence Berkeley National Laboratory"/>
            <person name="Harder C.B."/>
            <person name="Miyauchi S."/>
            <person name="Viragh M."/>
            <person name="Kuo A."/>
            <person name="Thoen E."/>
            <person name="Andreopoulos B."/>
            <person name="Lu D."/>
            <person name="Skrede I."/>
            <person name="Drula E."/>
            <person name="Henrissat B."/>
            <person name="Morin E."/>
            <person name="Kohler A."/>
            <person name="Barry K."/>
            <person name="LaButti K."/>
            <person name="Morin E."/>
            <person name="Salamov A."/>
            <person name="Lipzen A."/>
            <person name="Mereny Z."/>
            <person name="Hegedus B."/>
            <person name="Baldrian P."/>
            <person name="Stursova M."/>
            <person name="Weitz H."/>
            <person name="Taylor A."/>
            <person name="Grigoriev I.V."/>
            <person name="Nagy L.G."/>
            <person name="Martin F."/>
            <person name="Kauserud H."/>
        </authorList>
    </citation>
    <scope>NUCLEOTIDE SEQUENCE</scope>
    <source>
        <strain evidence="2">CBHHK200</strain>
    </source>
</reference>
<feature type="compositionally biased region" description="Polar residues" evidence="1">
    <location>
        <begin position="275"/>
        <end position="288"/>
    </location>
</feature>
<feature type="compositionally biased region" description="Polar residues" evidence="1">
    <location>
        <begin position="318"/>
        <end position="332"/>
    </location>
</feature>
<gene>
    <name evidence="2" type="ORF">C8F04DRAFT_1252512</name>
</gene>
<dbReference type="AlphaFoldDB" id="A0AAD6TAX5"/>
<dbReference type="EMBL" id="JARJCM010000014">
    <property type="protein sequence ID" value="KAJ7042041.1"/>
    <property type="molecule type" value="Genomic_DNA"/>
</dbReference>
<comment type="caution">
    <text evidence="2">The sequence shown here is derived from an EMBL/GenBank/DDBJ whole genome shotgun (WGS) entry which is preliminary data.</text>
</comment>
<feature type="compositionally biased region" description="Basic residues" evidence="1">
    <location>
        <begin position="75"/>
        <end position="95"/>
    </location>
</feature>
<feature type="region of interest" description="Disordered" evidence="1">
    <location>
        <begin position="194"/>
        <end position="361"/>
    </location>
</feature>
<evidence type="ECO:0000256" key="1">
    <source>
        <dbReference type="SAM" id="MobiDB-lite"/>
    </source>
</evidence>
<sequence>MPPRAPREPDSDVHYEPLRASVLDAFNQLGAFDEDSGIVEWIFPEFHTEEKKPQLRAKLTEVFDTPDPEPETPTKKSRTSRFFRLGTRSRSKSRSKKEDVPAPPTPSKKPKKTRSSPNLRKDAAESETPALPPISLPMKQASTSSSGEHKPRRLSIFPRKPATQSLDQPRPSISDEEWQQITMTGSIADYAVNPFVGTDPHRDNDTELAKRDGAQKHYFSRFTHSFTRSTPASPTSREHASPSPLSGPASPQATSDPTTPTGPPPPVPDMPPSPAITTHSNVSTSTLTAVPLPGIPFPAAPAPLSTEIREVPREVPLDSTSQMDHPRTSLSDISEGEVSESSTLSMKNSRKSDETAADKAS</sequence>